<protein>
    <submittedName>
        <fullName evidence="2">Uncharacterized protein</fullName>
    </submittedName>
</protein>
<name>A0A4U6UT02_SETVI</name>
<dbReference type="AlphaFoldDB" id="A0A4U6UT02"/>
<dbReference type="EMBL" id="CM016555">
    <property type="protein sequence ID" value="TKW19630.1"/>
    <property type="molecule type" value="Genomic_DNA"/>
</dbReference>
<evidence type="ECO:0000313" key="2">
    <source>
        <dbReference type="EMBL" id="TKW19630.1"/>
    </source>
</evidence>
<accession>A0A4U6UT02</accession>
<keyword evidence="1" id="KW-0472">Membrane</keyword>
<gene>
    <name evidence="2" type="ORF">SEVIR_4G033200v2</name>
</gene>
<dbReference type="OMA" id="DMDRHGA"/>
<sequence length="115" mass="12403">MDFHRHGLLTTLGFAALTGNSALAIYRSRDDPGSVAFVAGAYASIALLFHFLRRFERGEGDRGRTKAAVWLLTTLLTAMFASRVAPLMPPPVGSLVYLMAAGTAGAGFWSMFLHQ</sequence>
<keyword evidence="3" id="KW-1185">Reference proteome</keyword>
<organism evidence="2 3">
    <name type="scientific">Setaria viridis</name>
    <name type="common">Green bristlegrass</name>
    <name type="synonym">Setaria italica subsp. viridis</name>
    <dbReference type="NCBI Taxonomy" id="4556"/>
    <lineage>
        <taxon>Eukaryota</taxon>
        <taxon>Viridiplantae</taxon>
        <taxon>Streptophyta</taxon>
        <taxon>Embryophyta</taxon>
        <taxon>Tracheophyta</taxon>
        <taxon>Spermatophyta</taxon>
        <taxon>Magnoliopsida</taxon>
        <taxon>Liliopsida</taxon>
        <taxon>Poales</taxon>
        <taxon>Poaceae</taxon>
        <taxon>PACMAD clade</taxon>
        <taxon>Panicoideae</taxon>
        <taxon>Panicodae</taxon>
        <taxon>Paniceae</taxon>
        <taxon>Cenchrinae</taxon>
        <taxon>Setaria</taxon>
    </lineage>
</organism>
<dbReference type="Pfam" id="PF20100">
    <property type="entry name" value="DUF6490"/>
    <property type="match status" value="1"/>
</dbReference>
<evidence type="ECO:0000256" key="1">
    <source>
        <dbReference type="SAM" id="Phobius"/>
    </source>
</evidence>
<keyword evidence="1" id="KW-1133">Transmembrane helix</keyword>
<dbReference type="PANTHER" id="PTHR46610:SF14">
    <property type="entry name" value="OS06G0146800 PROTEIN"/>
    <property type="match status" value="1"/>
</dbReference>
<dbReference type="PANTHER" id="PTHR46610">
    <property type="entry name" value="OS05G0181300 PROTEIN"/>
    <property type="match status" value="1"/>
</dbReference>
<dbReference type="InterPro" id="IPR045501">
    <property type="entry name" value="DUF6490"/>
</dbReference>
<dbReference type="Proteomes" id="UP000298652">
    <property type="component" value="Chromosome 4"/>
</dbReference>
<proteinExistence type="predicted"/>
<feature type="transmembrane region" description="Helical" evidence="1">
    <location>
        <begin position="34"/>
        <end position="55"/>
    </location>
</feature>
<reference evidence="2" key="1">
    <citation type="submission" date="2019-03" db="EMBL/GenBank/DDBJ databases">
        <title>WGS assembly of Setaria viridis.</title>
        <authorList>
            <person name="Huang P."/>
            <person name="Jenkins J."/>
            <person name="Grimwood J."/>
            <person name="Barry K."/>
            <person name="Healey A."/>
            <person name="Mamidi S."/>
            <person name="Sreedasyam A."/>
            <person name="Shu S."/>
            <person name="Feldman M."/>
            <person name="Wu J."/>
            <person name="Yu Y."/>
            <person name="Chen C."/>
            <person name="Johnson J."/>
            <person name="Rokhsar D."/>
            <person name="Baxter I."/>
            <person name="Schmutz J."/>
            <person name="Brutnell T."/>
            <person name="Kellogg E."/>
        </authorList>
    </citation>
    <scope>NUCLEOTIDE SEQUENCE [LARGE SCALE GENOMIC DNA]</scope>
</reference>
<evidence type="ECO:0000313" key="3">
    <source>
        <dbReference type="Proteomes" id="UP000298652"/>
    </source>
</evidence>
<feature type="transmembrane region" description="Helical" evidence="1">
    <location>
        <begin position="67"/>
        <end position="88"/>
    </location>
</feature>
<feature type="transmembrane region" description="Helical" evidence="1">
    <location>
        <begin position="94"/>
        <end position="113"/>
    </location>
</feature>
<keyword evidence="1" id="KW-0812">Transmembrane</keyword>
<dbReference type="Gramene" id="TKW19630">
    <property type="protein sequence ID" value="TKW19630"/>
    <property type="gene ID" value="SEVIR_4G033200v2"/>
</dbReference>